<name>A0A182I7E2_ANOAR</name>
<dbReference type="CDD" id="cd09868">
    <property type="entry name" value="PIN_XPG_RAD2"/>
    <property type="match status" value="2"/>
</dbReference>
<dbReference type="EnsemblMetazoa" id="AARA009496-RA">
    <property type="protein sequence ID" value="AARA009496-PA"/>
    <property type="gene ID" value="AARA009496"/>
</dbReference>
<dbReference type="InterPro" id="IPR036279">
    <property type="entry name" value="5-3_exonuclease_C_sf"/>
</dbReference>
<evidence type="ECO:0000256" key="3">
    <source>
        <dbReference type="ARBA" id="ARBA00005283"/>
    </source>
</evidence>
<keyword evidence="14" id="KW-0175">Coiled coil</keyword>
<evidence type="ECO:0000259" key="17">
    <source>
        <dbReference type="SMART" id="SM00485"/>
    </source>
</evidence>
<dbReference type="RefSeq" id="XP_040168184.1">
    <property type="nucleotide sequence ID" value="XM_040312250.1"/>
</dbReference>
<dbReference type="PANTHER" id="PTHR16171">
    <property type="entry name" value="DNA REPAIR PROTEIN COMPLEMENTING XP-G CELLS-RELATED"/>
    <property type="match status" value="1"/>
</dbReference>
<dbReference type="InterPro" id="IPR006085">
    <property type="entry name" value="XPG_DNA_repair_N"/>
</dbReference>
<feature type="coiled-coil region" evidence="14">
    <location>
        <begin position="690"/>
        <end position="717"/>
    </location>
</feature>
<dbReference type="PROSITE" id="PS00841">
    <property type="entry name" value="XPG_1"/>
    <property type="match status" value="1"/>
</dbReference>
<dbReference type="VEuPathDB" id="VectorBase:AARA009496"/>
<dbReference type="FunFam" id="1.10.150.20:FF:000030">
    <property type="entry name" value="Flap endonuclease GEN-like 1"/>
    <property type="match status" value="1"/>
</dbReference>
<dbReference type="InterPro" id="IPR008918">
    <property type="entry name" value="HhH2"/>
</dbReference>
<dbReference type="SMART" id="SM00485">
    <property type="entry name" value="XPGN"/>
    <property type="match status" value="1"/>
</dbReference>
<feature type="compositionally biased region" description="Pro residues" evidence="15">
    <location>
        <begin position="908"/>
        <end position="918"/>
    </location>
</feature>
<dbReference type="Proteomes" id="UP000075840">
    <property type="component" value="Unassembled WGS sequence"/>
</dbReference>
<evidence type="ECO:0000259" key="16">
    <source>
        <dbReference type="SMART" id="SM00484"/>
    </source>
</evidence>
<dbReference type="SMART" id="SM00279">
    <property type="entry name" value="HhH2"/>
    <property type="match status" value="1"/>
</dbReference>
<reference evidence="18" key="1">
    <citation type="submission" date="2022-08" db="UniProtKB">
        <authorList>
            <consortium name="EnsemblMetazoa"/>
        </authorList>
    </citation>
    <scope>IDENTIFICATION</scope>
    <source>
        <strain evidence="18">Dongola</strain>
    </source>
</reference>
<dbReference type="PROSITE" id="PS00842">
    <property type="entry name" value="XPG_2"/>
    <property type="match status" value="1"/>
</dbReference>
<dbReference type="GeneID" id="120903055"/>
<comment type="similarity">
    <text evidence="13">Belongs to the XPG/RAD2 endonuclease family. GEN subfamily.</text>
</comment>
<protein>
    <submittedName>
        <fullName evidence="18">Uncharacterized protein</fullName>
    </submittedName>
</protein>
<dbReference type="GO" id="GO:0003697">
    <property type="term" value="F:single-stranded DNA binding"/>
    <property type="evidence" value="ECO:0007669"/>
    <property type="project" value="InterPro"/>
</dbReference>
<feature type="domain" description="XPG-I" evidence="16">
    <location>
        <begin position="983"/>
        <end position="1052"/>
    </location>
</feature>
<feature type="region of interest" description="Disordered" evidence="15">
    <location>
        <begin position="134"/>
        <end position="178"/>
    </location>
</feature>
<dbReference type="GO" id="GO:0008821">
    <property type="term" value="F:crossover junction DNA endonuclease activity"/>
    <property type="evidence" value="ECO:0007669"/>
    <property type="project" value="UniProtKB-ARBA"/>
</dbReference>
<feature type="region of interest" description="Disordered" evidence="15">
    <location>
        <begin position="579"/>
        <end position="635"/>
    </location>
</feature>
<feature type="domain" description="XPG N-terminal" evidence="17">
    <location>
        <begin position="1"/>
        <end position="98"/>
    </location>
</feature>
<sequence>MGVTGLWKLIEQSGKPVPLDTLENKVLAVDISIWLHQVVKGFQDSKGSALPNAHVLGLFHRLCKLMYYRIKPIFVFDGGAPLLKKQTIAKRQQSKNNYQNEADRIQQLLLETLAKEKVVQQALGSATNILISPSKKAITNGGPSTSKQPDREEEPDAMFKLPPLKAPEEPIDLDRSDSSMDEKASRHYYHLNLNAIDVTSVYFKNLPADVRHEILNDIKETRKQSSWGRLHELPVQSDSFSSFQMKRLLKRRQVQVELEEAEKEMGGKCLSLTELESLLNEEGVETSSNRAAQKIASDENTRFLLVRDVQKAIEKAKAREEAEKLAPAPPKVPKISKDEVYSQLQEEADDKEMDEDLQLAIKMSLMQDETPHAVIELDEDELRMSRTQKRVLGNAAQSLARGFMLEYGGLTTEEFNELLHQTQDVDSGDINESMSQMFVPSEEPSTVGRERETLTEIREEQEMILESIKESEKKTEAKPPSEGAADSDAETESDSDFVDVPEDNLNDSVTGISLPLNSTNHFKPHYNPIVDFTLDDLKQLSQAGPSKKKEVVQVVIKPEEIGVCDQDDIFADIFTVKKEAPETPVKEKGEKEVNHPDGPNPPMISIPKKQMNEIMQEQHENNSSDSDKQPSVDGAVAPKAFTGLKIKKVETINAQLKEELENLKKAPPVIDLGNILGQPVLPVPDPVLPVTDLKSISETLKQQLEELKASANAIKLDEINLDAVVANSEEPKDRNDDEENDSEATIIYDADLDAEKTPTKQIVSQNDKKEEAKSPSTATEDDLLKSKSPITTIGDEESITKSPSTSKEAEGANTASPVIEIIDSPAKAGTLEHLIIARTPGKDSHKSTEPEESIPRVPKPFFVNKTPPSAKKANAEEDAEPTKQTTPSKPVAKELFPAEPVPSTSKQAPPPPPAPEPQPVRAEDLITEMADTLKEAHTPLELKRMALNLAETERELERERNKQSRIGLSITEQMRRDCMELLQIFGVPFIVAPMEAEAQCAFLNQLDMTDGTITDDSDIWLFGGKKVYKNFFNQQKLVLEFTIDGIEQMFQMDRKKLIQLALLVGSDYTTGIHGIGAVTALEILASFPPTPEQPGETSEMMSMLSGLRKFRDWWHHGRNGATGTRISLKSKLKNIEIGEGFPSTGVVEAYLQPTVDCSEEEFTWGYPDADRLRDYARQKFGWSQTKTNDILLPVLKRLDERKSQSSIKNYFKVQSAVGHNRLKVSKRVQHAVDTMAGKIDPEEEAKPKKRSPAKAKQPGGRKRKQPAAAKNAIETVDLEVIEEEEDEKKKEESPKATVAEEDDDFVEPAKTTQKAGRGRGAAGRKKANDAAAPGTAAKPKRGRKAAPKSDTTNDTQQPEGGEPSTVQRPTHSLANIGGIIANINQQSADSMGVEESVEGRRKRIGNKMPDFNPAIPQRVKDEQIMAERKRQAAELFKKLKANGKK</sequence>
<feature type="compositionally biased region" description="Basic and acidic residues" evidence="15">
    <location>
        <begin position="579"/>
        <end position="595"/>
    </location>
</feature>
<dbReference type="Gene3D" id="3.40.50.1010">
    <property type="entry name" value="5'-nuclease"/>
    <property type="match status" value="2"/>
</dbReference>
<dbReference type="GO" id="GO:0017108">
    <property type="term" value="F:5'-flap endonuclease activity"/>
    <property type="evidence" value="ECO:0007669"/>
    <property type="project" value="UniProtKB-ARBA"/>
</dbReference>
<feature type="compositionally biased region" description="Basic and acidic residues" evidence="15">
    <location>
        <begin position="166"/>
        <end position="178"/>
    </location>
</feature>
<dbReference type="SUPFAM" id="SSF88723">
    <property type="entry name" value="PIN domain-like"/>
    <property type="match status" value="1"/>
</dbReference>
<proteinExistence type="inferred from homology"/>
<keyword evidence="9" id="KW-0378">Hydrolase</keyword>
<evidence type="ECO:0000256" key="5">
    <source>
        <dbReference type="ARBA" id="ARBA00022722"/>
    </source>
</evidence>
<evidence type="ECO:0000256" key="1">
    <source>
        <dbReference type="ARBA" id="ARBA00001946"/>
    </source>
</evidence>
<feature type="compositionally biased region" description="Basic and acidic residues" evidence="15">
    <location>
        <begin position="840"/>
        <end position="849"/>
    </location>
</feature>
<keyword evidence="4" id="KW-0597">Phosphoprotein</keyword>
<dbReference type="InterPro" id="IPR019974">
    <property type="entry name" value="XPG_CS"/>
</dbReference>
<keyword evidence="12" id="KW-0539">Nucleus</keyword>
<dbReference type="InterPro" id="IPR006086">
    <property type="entry name" value="XPG-I_dom"/>
</dbReference>
<keyword evidence="8" id="KW-0227">DNA damage</keyword>
<feature type="compositionally biased region" description="Polar residues" evidence="15">
    <location>
        <begin position="1349"/>
        <end position="1373"/>
    </location>
</feature>
<accession>A0A182I7E2</accession>
<evidence type="ECO:0000256" key="6">
    <source>
        <dbReference type="ARBA" id="ARBA00022723"/>
    </source>
</evidence>
<dbReference type="GO" id="GO:0046872">
    <property type="term" value="F:metal ion binding"/>
    <property type="evidence" value="ECO:0007669"/>
    <property type="project" value="UniProtKB-KW"/>
</dbReference>
<feature type="compositionally biased region" description="Basic and acidic residues" evidence="15">
    <location>
        <begin position="448"/>
        <end position="479"/>
    </location>
</feature>
<feature type="region of interest" description="Disordered" evidence="15">
    <location>
        <begin position="439"/>
        <end position="503"/>
    </location>
</feature>
<dbReference type="PRINTS" id="PR00066">
    <property type="entry name" value="XRODRMPGMNTG"/>
</dbReference>
<keyword evidence="7" id="KW-0255">Endonuclease</keyword>
<evidence type="ECO:0000256" key="13">
    <source>
        <dbReference type="ARBA" id="ARBA00038112"/>
    </source>
</evidence>
<dbReference type="CDD" id="cd09904">
    <property type="entry name" value="H3TH_XPG"/>
    <property type="match status" value="1"/>
</dbReference>
<dbReference type="InterPro" id="IPR003903">
    <property type="entry name" value="UIM_dom"/>
</dbReference>
<dbReference type="Gene3D" id="1.10.150.20">
    <property type="entry name" value="5' to 3' exonuclease, C-terminal subdomain"/>
    <property type="match status" value="1"/>
</dbReference>
<comment type="subcellular location">
    <subcellularLocation>
        <location evidence="2">Nucleus</location>
    </subcellularLocation>
</comment>
<evidence type="ECO:0000256" key="12">
    <source>
        <dbReference type="ARBA" id="ARBA00023242"/>
    </source>
</evidence>
<evidence type="ECO:0000256" key="8">
    <source>
        <dbReference type="ARBA" id="ARBA00022763"/>
    </source>
</evidence>
<evidence type="ECO:0000256" key="4">
    <source>
        <dbReference type="ARBA" id="ARBA00022553"/>
    </source>
</evidence>
<comment type="cofactor">
    <cofactor evidence="1">
        <name>Mg(2+)</name>
        <dbReference type="ChEBI" id="CHEBI:18420"/>
    </cofactor>
</comment>
<dbReference type="Pfam" id="PF00867">
    <property type="entry name" value="XPG_I"/>
    <property type="match status" value="1"/>
</dbReference>
<dbReference type="Pfam" id="PF00752">
    <property type="entry name" value="XPG_N"/>
    <property type="match status" value="1"/>
</dbReference>
<evidence type="ECO:0000256" key="9">
    <source>
        <dbReference type="ARBA" id="ARBA00022801"/>
    </source>
</evidence>
<keyword evidence="6" id="KW-0479">Metal-binding</keyword>
<feature type="coiled-coil region" evidence="14">
    <location>
        <begin position="88"/>
        <end position="115"/>
    </location>
</feature>
<dbReference type="PANTHER" id="PTHR16171:SF7">
    <property type="entry name" value="DNA REPAIR PROTEIN RAD2"/>
    <property type="match status" value="1"/>
</dbReference>
<dbReference type="SUPFAM" id="SSF47807">
    <property type="entry name" value="5' to 3' exonuclease, C-terminal subdomain"/>
    <property type="match status" value="1"/>
</dbReference>
<organism evidence="18 19">
    <name type="scientific">Anopheles arabiensis</name>
    <name type="common">Mosquito</name>
    <dbReference type="NCBI Taxonomy" id="7173"/>
    <lineage>
        <taxon>Eukaryota</taxon>
        <taxon>Metazoa</taxon>
        <taxon>Ecdysozoa</taxon>
        <taxon>Arthropoda</taxon>
        <taxon>Hexapoda</taxon>
        <taxon>Insecta</taxon>
        <taxon>Pterygota</taxon>
        <taxon>Neoptera</taxon>
        <taxon>Endopterygota</taxon>
        <taxon>Diptera</taxon>
        <taxon>Nematocera</taxon>
        <taxon>Culicoidea</taxon>
        <taxon>Culicidae</taxon>
        <taxon>Anophelinae</taxon>
        <taxon>Anopheles</taxon>
    </lineage>
</organism>
<keyword evidence="19" id="KW-1185">Reference proteome</keyword>
<evidence type="ECO:0000256" key="11">
    <source>
        <dbReference type="ARBA" id="ARBA00023204"/>
    </source>
</evidence>
<feature type="compositionally biased region" description="Basic residues" evidence="15">
    <location>
        <begin position="1247"/>
        <end position="1265"/>
    </location>
</feature>
<evidence type="ECO:0000256" key="10">
    <source>
        <dbReference type="ARBA" id="ARBA00022842"/>
    </source>
</evidence>
<feature type="region of interest" description="Disordered" evidence="15">
    <location>
        <begin position="1234"/>
        <end position="1418"/>
    </location>
</feature>
<feature type="compositionally biased region" description="Acidic residues" evidence="15">
    <location>
        <begin position="1276"/>
        <end position="1286"/>
    </location>
</feature>
<evidence type="ECO:0000313" key="18">
    <source>
        <dbReference type="EnsemblMetazoa" id="AARA009496-PA"/>
    </source>
</evidence>
<feature type="compositionally biased region" description="Low complexity" evidence="15">
    <location>
        <begin position="1374"/>
        <end position="1384"/>
    </location>
</feature>
<keyword evidence="10" id="KW-0460">Magnesium</keyword>
<comment type="similarity">
    <text evidence="3">Belongs to the XPG/RAD2 endonuclease family. XPG subfamily.</text>
</comment>
<evidence type="ECO:0000313" key="19">
    <source>
        <dbReference type="Proteomes" id="UP000075840"/>
    </source>
</evidence>
<dbReference type="EMBL" id="APCN01003386">
    <property type="status" value="NOT_ANNOTATED_CDS"/>
    <property type="molecule type" value="Genomic_DNA"/>
</dbReference>
<dbReference type="GO" id="GO:0006289">
    <property type="term" value="P:nucleotide-excision repair"/>
    <property type="evidence" value="ECO:0007669"/>
    <property type="project" value="InterPro"/>
</dbReference>
<dbReference type="InterPro" id="IPR006084">
    <property type="entry name" value="XPG/Rad2"/>
</dbReference>
<feature type="compositionally biased region" description="Basic and acidic residues" evidence="15">
    <location>
        <begin position="616"/>
        <end position="630"/>
    </location>
</feature>
<dbReference type="GO" id="GO:0005634">
    <property type="term" value="C:nucleus"/>
    <property type="evidence" value="ECO:0007669"/>
    <property type="project" value="UniProtKB-SubCell"/>
</dbReference>
<feature type="compositionally biased region" description="Acidic residues" evidence="15">
    <location>
        <begin position="485"/>
        <end position="503"/>
    </location>
</feature>
<dbReference type="CTD" id="3772069"/>
<keyword evidence="5" id="KW-0540">Nuclease</keyword>
<evidence type="ECO:0000256" key="2">
    <source>
        <dbReference type="ARBA" id="ARBA00004123"/>
    </source>
</evidence>
<dbReference type="InterPro" id="IPR029060">
    <property type="entry name" value="PIN-like_dom_sf"/>
</dbReference>
<dbReference type="FunFam" id="3.40.50.1010:FF:000044">
    <property type="entry name" value="DNA repair endonuclease"/>
    <property type="match status" value="1"/>
</dbReference>
<dbReference type="GO" id="GO:0000400">
    <property type="term" value="F:four-way junction DNA binding"/>
    <property type="evidence" value="ECO:0007669"/>
    <property type="project" value="UniProtKB-ARBA"/>
</dbReference>
<dbReference type="KEGG" id="aara:120903055"/>
<dbReference type="InterPro" id="IPR001044">
    <property type="entry name" value="XPG/Rad2_eukaryotes"/>
</dbReference>
<feature type="region of interest" description="Disordered" evidence="15">
    <location>
        <begin position="721"/>
        <end position="919"/>
    </location>
</feature>
<keyword evidence="11" id="KW-0234">DNA repair</keyword>
<dbReference type="VEuPathDB" id="VectorBase:AARA21_007378"/>
<evidence type="ECO:0000256" key="14">
    <source>
        <dbReference type="SAM" id="Coils"/>
    </source>
</evidence>
<evidence type="ECO:0000256" key="15">
    <source>
        <dbReference type="SAM" id="MobiDB-lite"/>
    </source>
</evidence>
<evidence type="ECO:0000256" key="7">
    <source>
        <dbReference type="ARBA" id="ARBA00022759"/>
    </source>
</evidence>
<dbReference type="PROSITE" id="PS50330">
    <property type="entry name" value="UIM"/>
    <property type="match status" value="1"/>
</dbReference>
<dbReference type="SMART" id="SM00484">
    <property type="entry name" value="XPGI"/>
    <property type="match status" value="1"/>
</dbReference>
<dbReference type="PRINTS" id="PR00853">
    <property type="entry name" value="XPGRADSUPER"/>
</dbReference>